<dbReference type="InterPro" id="IPR011051">
    <property type="entry name" value="RmlC_Cupin_sf"/>
</dbReference>
<dbReference type="InterPro" id="IPR020449">
    <property type="entry name" value="Tscrpt_reg_AraC-type_HTH"/>
</dbReference>
<dbReference type="PANTHER" id="PTHR11019:SF199">
    <property type="entry name" value="HTH-TYPE TRANSCRIPTIONAL REGULATOR NIMR"/>
    <property type="match status" value="1"/>
</dbReference>
<comment type="caution">
    <text evidence="6">The sequence shown here is derived from an EMBL/GenBank/DDBJ whole genome shotgun (WGS) entry which is preliminary data.</text>
</comment>
<organism evidence="6 7">
    <name type="scientific">Leeuwenhoekiella marinoflava</name>
    <dbReference type="NCBI Taxonomy" id="988"/>
    <lineage>
        <taxon>Bacteria</taxon>
        <taxon>Pseudomonadati</taxon>
        <taxon>Bacteroidota</taxon>
        <taxon>Flavobacteriia</taxon>
        <taxon>Flavobacteriales</taxon>
        <taxon>Flavobacteriaceae</taxon>
        <taxon>Leeuwenhoekiella</taxon>
    </lineage>
</organism>
<dbReference type="InterPro" id="IPR018060">
    <property type="entry name" value="HTH_AraC"/>
</dbReference>
<dbReference type="FunFam" id="1.10.10.60:FF:000132">
    <property type="entry name" value="AraC family transcriptional regulator"/>
    <property type="match status" value="1"/>
</dbReference>
<dbReference type="AlphaFoldDB" id="A0A4Q0PPF5"/>
<dbReference type="Gene3D" id="1.10.10.60">
    <property type="entry name" value="Homeodomain-like"/>
    <property type="match status" value="1"/>
</dbReference>
<dbReference type="STRING" id="1122159.SAMN02745246_00902"/>
<dbReference type="Proteomes" id="UP000290608">
    <property type="component" value="Unassembled WGS sequence"/>
</dbReference>
<name>A0A4Q0PPF5_9FLAO</name>
<keyword evidence="3 6" id="KW-0238">DNA-binding</keyword>
<dbReference type="PROSITE" id="PS01124">
    <property type="entry name" value="HTH_ARAC_FAMILY_2"/>
    <property type="match status" value="1"/>
</dbReference>
<dbReference type="PRINTS" id="PR00032">
    <property type="entry name" value="HTHARAC"/>
</dbReference>
<dbReference type="EMBL" id="QOVL01000003">
    <property type="protein sequence ID" value="RXG32450.1"/>
    <property type="molecule type" value="Genomic_DNA"/>
</dbReference>
<dbReference type="Pfam" id="PF12833">
    <property type="entry name" value="HTH_18"/>
    <property type="match status" value="1"/>
</dbReference>
<dbReference type="SUPFAM" id="SSF46689">
    <property type="entry name" value="Homeodomain-like"/>
    <property type="match status" value="2"/>
</dbReference>
<dbReference type="SUPFAM" id="SSF51182">
    <property type="entry name" value="RmlC-like cupins"/>
    <property type="match status" value="1"/>
</dbReference>
<evidence type="ECO:0000313" key="7">
    <source>
        <dbReference type="Proteomes" id="UP000290608"/>
    </source>
</evidence>
<gene>
    <name evidence="6" type="ORF">DSL99_773</name>
</gene>
<reference evidence="6 7" key="1">
    <citation type="submission" date="2018-07" db="EMBL/GenBank/DDBJ databases">
        <title>Leeuwenhoekiella genomics.</title>
        <authorList>
            <person name="Tahon G."/>
            <person name="Willems A."/>
        </authorList>
    </citation>
    <scope>NUCLEOTIDE SEQUENCE [LARGE SCALE GENOMIC DNA]</scope>
    <source>
        <strain evidence="6 7">LMG 1345</strain>
    </source>
</reference>
<dbReference type="PROSITE" id="PS00041">
    <property type="entry name" value="HTH_ARAC_FAMILY_1"/>
    <property type="match status" value="1"/>
</dbReference>
<dbReference type="InterPro" id="IPR018062">
    <property type="entry name" value="HTH_AraC-typ_CS"/>
</dbReference>
<evidence type="ECO:0000256" key="1">
    <source>
        <dbReference type="ARBA" id="ARBA00022491"/>
    </source>
</evidence>
<evidence type="ECO:0000256" key="4">
    <source>
        <dbReference type="ARBA" id="ARBA00023163"/>
    </source>
</evidence>
<accession>A0A4Q0PPF5</accession>
<feature type="domain" description="HTH araC/xylS-type" evidence="5">
    <location>
        <begin position="165"/>
        <end position="262"/>
    </location>
</feature>
<proteinExistence type="predicted"/>
<keyword evidence="4" id="KW-0804">Transcription</keyword>
<evidence type="ECO:0000256" key="3">
    <source>
        <dbReference type="ARBA" id="ARBA00023125"/>
    </source>
</evidence>
<evidence type="ECO:0000313" key="6">
    <source>
        <dbReference type="EMBL" id="RXG32450.1"/>
    </source>
</evidence>
<keyword evidence="2" id="KW-0805">Transcription regulation</keyword>
<dbReference type="GO" id="GO:0043565">
    <property type="term" value="F:sequence-specific DNA binding"/>
    <property type="evidence" value="ECO:0007669"/>
    <property type="project" value="InterPro"/>
</dbReference>
<dbReference type="InterPro" id="IPR009057">
    <property type="entry name" value="Homeodomain-like_sf"/>
</dbReference>
<dbReference type="RefSeq" id="WP_073097505.1">
    <property type="nucleotide sequence ID" value="NZ_QOVL01000003.1"/>
</dbReference>
<evidence type="ECO:0000256" key="2">
    <source>
        <dbReference type="ARBA" id="ARBA00023015"/>
    </source>
</evidence>
<keyword evidence="1" id="KW-0678">Repressor</keyword>
<dbReference type="PANTHER" id="PTHR11019">
    <property type="entry name" value="HTH-TYPE TRANSCRIPTIONAL REGULATOR NIMR"/>
    <property type="match status" value="1"/>
</dbReference>
<dbReference type="SMART" id="SM00342">
    <property type="entry name" value="HTH_ARAC"/>
    <property type="match status" value="1"/>
</dbReference>
<protein>
    <submittedName>
        <fullName evidence="6">AraC-like DNA-binding protein</fullName>
    </submittedName>
</protein>
<sequence length="262" mass="29923">MNIDYKTSIEIDSGYEINELRPVITYSEDIQNAKCANSHAHPRGQIISCSSGVMEIVTKCNIWIVNPLQSVWIASNEEHQVFFPNNVKVITAFIDKSKLKNLPKDSFAFDNSNFLNSLLEKIISFSNPNKFTQQQNRVLEVFLDEISTLEPSTTFLPTSQDERVKIVVDDLMDNFSSKNTIDYYADKSSVSPRTLSRLFNKELGMSFGDWRMRLKLIEAVKQLGENKSVKEIAFDLGYENVSSFTAIFKKHFGKTPTSYLMK</sequence>
<evidence type="ECO:0000259" key="5">
    <source>
        <dbReference type="PROSITE" id="PS01124"/>
    </source>
</evidence>
<dbReference type="GO" id="GO:0003700">
    <property type="term" value="F:DNA-binding transcription factor activity"/>
    <property type="evidence" value="ECO:0007669"/>
    <property type="project" value="InterPro"/>
</dbReference>